<dbReference type="NCBIfam" id="TIGR00560">
    <property type="entry name" value="pgsA"/>
    <property type="match status" value="1"/>
</dbReference>
<dbReference type="PANTHER" id="PTHR14269">
    <property type="entry name" value="CDP-DIACYLGLYCEROL--GLYCEROL-3-PHOSPHATE 3-PHOSPHATIDYLTRANSFERASE-RELATED"/>
    <property type="match status" value="1"/>
</dbReference>
<dbReference type="InterPro" id="IPR000462">
    <property type="entry name" value="CDP-OH_P_trans"/>
</dbReference>
<reference evidence="19 20" key="1">
    <citation type="submission" date="2019-08" db="EMBL/GenBank/DDBJ databases">
        <title>Highly reduced genomes of protist endosymbionts show evolutionary convergence.</title>
        <authorList>
            <person name="George E."/>
            <person name="Husnik F."/>
            <person name="Tashyreva D."/>
            <person name="Prokopchuk G."/>
            <person name="Horak A."/>
            <person name="Kwong W.K."/>
            <person name="Lukes J."/>
            <person name="Keeling P.J."/>
        </authorList>
    </citation>
    <scope>NUCLEOTIDE SEQUENCE [LARGE SCALE GENOMIC DNA]</scope>
    <source>
        <strain evidence="19">1604HC</strain>
    </source>
</reference>
<dbReference type="GO" id="GO:0016020">
    <property type="term" value="C:membrane"/>
    <property type="evidence" value="ECO:0007669"/>
    <property type="project" value="UniProtKB-SubCell"/>
</dbReference>
<keyword evidence="12 18" id="KW-0472">Membrane</keyword>
<dbReference type="AlphaFoldDB" id="A0A5C0UH00"/>
<feature type="transmembrane region" description="Helical" evidence="18">
    <location>
        <begin position="6"/>
        <end position="24"/>
    </location>
</feature>
<gene>
    <name evidence="19" type="primary">pgsA</name>
    <name evidence="19" type="ORF">FZC36_01350</name>
</gene>
<organism evidence="19 20">
    <name type="scientific">Candidatus Nesciobacter abundans</name>
    <dbReference type="NCBI Taxonomy" id="2601668"/>
    <lineage>
        <taxon>Bacteria</taxon>
        <taxon>Pseudomonadati</taxon>
        <taxon>Pseudomonadota</taxon>
        <taxon>Alphaproteobacteria</taxon>
        <taxon>Holosporales</taxon>
        <taxon>Holosporaceae</taxon>
        <taxon>Candidatus Nesciobacter</taxon>
    </lineage>
</organism>
<evidence type="ECO:0000256" key="1">
    <source>
        <dbReference type="ARBA" id="ARBA00004141"/>
    </source>
</evidence>
<keyword evidence="14" id="KW-1208">Phospholipid metabolism</keyword>
<evidence type="ECO:0000256" key="12">
    <source>
        <dbReference type="ARBA" id="ARBA00023136"/>
    </source>
</evidence>
<evidence type="ECO:0000256" key="17">
    <source>
        <dbReference type="RuleBase" id="RU003750"/>
    </source>
</evidence>
<dbReference type="EC" id="2.7.8.5" evidence="5 16"/>
<comment type="pathway">
    <text evidence="2">Phospholipid metabolism; phosphatidylglycerol biosynthesis; phosphatidylglycerol from CDP-diacylglycerol: step 1/2.</text>
</comment>
<keyword evidence="11" id="KW-0443">Lipid metabolism</keyword>
<evidence type="ECO:0000256" key="5">
    <source>
        <dbReference type="ARBA" id="ARBA00013170"/>
    </source>
</evidence>
<dbReference type="Proteomes" id="UP000324924">
    <property type="component" value="Chromosome"/>
</dbReference>
<evidence type="ECO:0000313" key="19">
    <source>
        <dbReference type="EMBL" id="QEK39079.1"/>
    </source>
</evidence>
<keyword evidence="13" id="KW-0594">Phospholipid biosynthesis</keyword>
<keyword evidence="8 17" id="KW-0808">Transferase</keyword>
<keyword evidence="10 18" id="KW-1133">Transmembrane helix</keyword>
<dbReference type="GO" id="GO:0046474">
    <property type="term" value="P:glycerophospholipid biosynthetic process"/>
    <property type="evidence" value="ECO:0007669"/>
    <property type="project" value="TreeGrafter"/>
</dbReference>
<dbReference type="InterPro" id="IPR050324">
    <property type="entry name" value="CDP-alcohol_PTase-I"/>
</dbReference>
<dbReference type="PANTHER" id="PTHR14269:SF62">
    <property type="entry name" value="CDP-DIACYLGLYCEROL--GLYCEROL-3-PHOSPHATE 3-PHOSPHATIDYLTRANSFERASE 1, CHLOROPLASTIC"/>
    <property type="match status" value="1"/>
</dbReference>
<comment type="catalytic activity">
    <reaction evidence="15">
        <text>a CDP-1,2-diacyl-sn-glycerol + sn-glycerol 3-phosphate = a 1,2-diacyl-sn-glycero-3-phospho-(1'-sn-glycero-3'-phosphate) + CMP + H(+)</text>
        <dbReference type="Rhea" id="RHEA:12593"/>
        <dbReference type="ChEBI" id="CHEBI:15378"/>
        <dbReference type="ChEBI" id="CHEBI:57597"/>
        <dbReference type="ChEBI" id="CHEBI:58332"/>
        <dbReference type="ChEBI" id="CHEBI:60110"/>
        <dbReference type="ChEBI" id="CHEBI:60377"/>
        <dbReference type="EC" id="2.7.8.5"/>
    </reaction>
</comment>
<evidence type="ECO:0000256" key="10">
    <source>
        <dbReference type="ARBA" id="ARBA00022989"/>
    </source>
</evidence>
<sequence>MISPNLLTIFRIFVTPFICLLIIFKMKLLSAVLFLIACISDFLDGFIARKYKSKTSIGQHLDPMADKILLTSILVTLIQTGHIKGIHTTTVYLIIVRNIFVYFLRNYMNAIKKRNIYVNNFGKTTTISQMVSMGMLLLDIKGGMLLLWLSMLFSFFSLFVYLHKSLLNNNPNKIS</sequence>
<dbReference type="InterPro" id="IPR048254">
    <property type="entry name" value="CDP_ALCOHOL_P_TRANSF_CS"/>
</dbReference>
<evidence type="ECO:0000256" key="11">
    <source>
        <dbReference type="ARBA" id="ARBA00023098"/>
    </source>
</evidence>
<comment type="pathway">
    <text evidence="3">Lipid metabolism.</text>
</comment>
<evidence type="ECO:0000256" key="6">
    <source>
        <dbReference type="ARBA" id="ARBA00014944"/>
    </source>
</evidence>
<evidence type="ECO:0000256" key="16">
    <source>
        <dbReference type="NCBIfam" id="TIGR00560"/>
    </source>
</evidence>
<evidence type="ECO:0000256" key="18">
    <source>
        <dbReference type="SAM" id="Phobius"/>
    </source>
</evidence>
<dbReference type="Gene3D" id="1.20.120.1760">
    <property type="match status" value="1"/>
</dbReference>
<evidence type="ECO:0000256" key="2">
    <source>
        <dbReference type="ARBA" id="ARBA00005042"/>
    </source>
</evidence>
<evidence type="ECO:0000256" key="3">
    <source>
        <dbReference type="ARBA" id="ARBA00005189"/>
    </source>
</evidence>
<evidence type="ECO:0000256" key="4">
    <source>
        <dbReference type="ARBA" id="ARBA00010441"/>
    </source>
</evidence>
<dbReference type="EMBL" id="CP043314">
    <property type="protein sequence ID" value="QEK39079.1"/>
    <property type="molecule type" value="Genomic_DNA"/>
</dbReference>
<dbReference type="PIRSF" id="PIRSF000847">
    <property type="entry name" value="Phos_ph_gly_syn"/>
    <property type="match status" value="1"/>
</dbReference>
<evidence type="ECO:0000256" key="15">
    <source>
        <dbReference type="ARBA" id="ARBA00048586"/>
    </source>
</evidence>
<comment type="subcellular location">
    <subcellularLocation>
        <location evidence="1">Membrane</location>
        <topology evidence="1">Multi-pass membrane protein</topology>
    </subcellularLocation>
</comment>
<keyword evidence="20" id="KW-1185">Reference proteome</keyword>
<comment type="similarity">
    <text evidence="4 17">Belongs to the CDP-alcohol phosphatidyltransferase class-I family.</text>
</comment>
<feature type="transmembrane region" description="Helical" evidence="18">
    <location>
        <begin position="144"/>
        <end position="162"/>
    </location>
</feature>
<feature type="transmembrane region" description="Helical" evidence="18">
    <location>
        <begin position="116"/>
        <end position="138"/>
    </location>
</feature>
<dbReference type="RefSeq" id="WP_148972202.1">
    <property type="nucleotide sequence ID" value="NZ_CP043314.1"/>
</dbReference>
<evidence type="ECO:0000256" key="8">
    <source>
        <dbReference type="ARBA" id="ARBA00022679"/>
    </source>
</evidence>
<keyword evidence="9 18" id="KW-0812">Transmembrane</keyword>
<dbReference type="GO" id="GO:0008444">
    <property type="term" value="F:CDP-diacylglycerol-glycerol-3-phosphate 3-phosphatidyltransferase activity"/>
    <property type="evidence" value="ECO:0007669"/>
    <property type="project" value="UniProtKB-UniRule"/>
</dbReference>
<protein>
    <recommendedName>
        <fullName evidence="6 16">CDP-diacylglycerol--glycerol-3-phosphate 3-phosphatidyltransferase</fullName>
        <ecNumber evidence="5 16">2.7.8.5</ecNumber>
    </recommendedName>
</protein>
<proteinExistence type="inferred from homology"/>
<dbReference type="OrthoDB" id="9796672at2"/>
<dbReference type="Pfam" id="PF01066">
    <property type="entry name" value="CDP-OH_P_transf"/>
    <property type="match status" value="1"/>
</dbReference>
<evidence type="ECO:0000313" key="20">
    <source>
        <dbReference type="Proteomes" id="UP000324924"/>
    </source>
</evidence>
<dbReference type="KEGG" id="nabu:FZC36_01350"/>
<dbReference type="PROSITE" id="PS00379">
    <property type="entry name" value="CDP_ALCOHOL_P_TRANSF"/>
    <property type="match status" value="1"/>
</dbReference>
<evidence type="ECO:0000256" key="7">
    <source>
        <dbReference type="ARBA" id="ARBA00022516"/>
    </source>
</evidence>
<keyword evidence="7" id="KW-0444">Lipid biosynthesis</keyword>
<dbReference type="InterPro" id="IPR043130">
    <property type="entry name" value="CDP-OH_PTrfase_TM_dom"/>
</dbReference>
<accession>A0A5C0UH00</accession>
<evidence type="ECO:0000256" key="14">
    <source>
        <dbReference type="ARBA" id="ARBA00023264"/>
    </source>
</evidence>
<name>A0A5C0UH00_9PROT</name>
<evidence type="ECO:0000256" key="13">
    <source>
        <dbReference type="ARBA" id="ARBA00023209"/>
    </source>
</evidence>
<evidence type="ECO:0000256" key="9">
    <source>
        <dbReference type="ARBA" id="ARBA00022692"/>
    </source>
</evidence>
<dbReference type="InterPro" id="IPR004570">
    <property type="entry name" value="Phosphatidylglycerol_P_synth"/>
</dbReference>